<accession>A0A381ZP33</accession>
<dbReference type="InterPro" id="IPR011014">
    <property type="entry name" value="MscS_channel_TM-2"/>
</dbReference>
<dbReference type="GO" id="GO:0008381">
    <property type="term" value="F:mechanosensitive monoatomic ion channel activity"/>
    <property type="evidence" value="ECO:0007669"/>
    <property type="project" value="InterPro"/>
</dbReference>
<keyword evidence="6 7" id="KW-0472">Membrane</keyword>
<dbReference type="Gene3D" id="1.10.287.1260">
    <property type="match status" value="1"/>
</dbReference>
<evidence type="ECO:0000313" key="11">
    <source>
        <dbReference type="EMBL" id="SVA91068.1"/>
    </source>
</evidence>
<evidence type="ECO:0000256" key="1">
    <source>
        <dbReference type="ARBA" id="ARBA00004651"/>
    </source>
</evidence>
<evidence type="ECO:0000256" key="2">
    <source>
        <dbReference type="ARBA" id="ARBA00008017"/>
    </source>
</evidence>
<evidence type="ECO:0000256" key="7">
    <source>
        <dbReference type="SAM" id="Phobius"/>
    </source>
</evidence>
<feature type="domain" description="Mechanosensitive ion channel MscS" evidence="8">
    <location>
        <begin position="185"/>
        <end position="252"/>
    </location>
</feature>
<dbReference type="PANTHER" id="PTHR30221:SF1">
    <property type="entry name" value="SMALL-CONDUCTANCE MECHANOSENSITIVE CHANNEL"/>
    <property type="match status" value="1"/>
</dbReference>
<feature type="transmembrane region" description="Helical" evidence="7">
    <location>
        <begin position="144"/>
        <end position="163"/>
    </location>
</feature>
<dbReference type="Pfam" id="PF00924">
    <property type="entry name" value="MS_channel_2nd"/>
    <property type="match status" value="1"/>
</dbReference>
<keyword evidence="5 7" id="KW-1133">Transmembrane helix</keyword>
<evidence type="ECO:0000256" key="6">
    <source>
        <dbReference type="ARBA" id="ARBA00023136"/>
    </source>
</evidence>
<evidence type="ECO:0000256" key="3">
    <source>
        <dbReference type="ARBA" id="ARBA00022475"/>
    </source>
</evidence>
<proteinExistence type="inferred from homology"/>
<feature type="domain" description="Mechanosensitive ion channel transmembrane helices 2/3" evidence="10">
    <location>
        <begin position="145"/>
        <end position="183"/>
    </location>
</feature>
<evidence type="ECO:0008006" key="12">
    <source>
        <dbReference type="Google" id="ProtNLM"/>
    </source>
</evidence>
<dbReference type="Gene3D" id="2.30.30.60">
    <property type="match status" value="1"/>
</dbReference>
<sequence length="359" mass="39739">MDDQLQRLSGFILPWLDRMPVWLQALFIVGLSLVLAWVIERFVVATAAQMVRSTKTNIDDQLVEGLRRPLFLSILFIGLVMATQLLALPAALTHITLASLGTIATIVWLGFLIRFASLTLGIVSKLRGSYEFVQPSTLPLFDNTAKIILFLGAIYFIFLAWGIDVSALVASAGIVGLALSFAARDALSNIFGGMSILADRPYLVGNYINLDSGERGQVTHIGLRSTRMLTRDDVEISIPNSVMGNAKITNESGGPYEKFRIRIKVGVAYGSDVDQVEAVLIESAEQHPEVCKKPEPRVRFRAFGASSIDFELLAWVEQPVHKGRLEHELNCGIYKAFTREKIKIPFPQQDVHIKTKQGE</sequence>
<dbReference type="AlphaFoldDB" id="A0A381ZP33"/>
<feature type="domain" description="Mechanosensitive ion channel MscS C-terminal" evidence="9">
    <location>
        <begin position="262"/>
        <end position="344"/>
    </location>
</feature>
<evidence type="ECO:0000256" key="5">
    <source>
        <dbReference type="ARBA" id="ARBA00022989"/>
    </source>
</evidence>
<dbReference type="SUPFAM" id="SSF82861">
    <property type="entry name" value="Mechanosensitive channel protein MscS (YggB), transmembrane region"/>
    <property type="match status" value="1"/>
</dbReference>
<organism evidence="11">
    <name type="scientific">marine metagenome</name>
    <dbReference type="NCBI Taxonomy" id="408172"/>
    <lineage>
        <taxon>unclassified sequences</taxon>
        <taxon>metagenomes</taxon>
        <taxon>ecological metagenomes</taxon>
    </lineage>
</organism>
<keyword evidence="3" id="KW-1003">Cell membrane</keyword>
<dbReference type="InterPro" id="IPR023408">
    <property type="entry name" value="MscS_beta-dom_sf"/>
</dbReference>
<dbReference type="PANTHER" id="PTHR30221">
    <property type="entry name" value="SMALL-CONDUCTANCE MECHANOSENSITIVE CHANNEL"/>
    <property type="match status" value="1"/>
</dbReference>
<evidence type="ECO:0000259" key="8">
    <source>
        <dbReference type="Pfam" id="PF00924"/>
    </source>
</evidence>
<keyword evidence="4 7" id="KW-0812">Transmembrane</keyword>
<feature type="transmembrane region" description="Helical" evidence="7">
    <location>
        <begin position="98"/>
        <end position="123"/>
    </location>
</feature>
<reference evidence="11" key="1">
    <citation type="submission" date="2018-05" db="EMBL/GenBank/DDBJ databases">
        <authorList>
            <person name="Lanie J.A."/>
            <person name="Ng W.-L."/>
            <person name="Kazmierczak K.M."/>
            <person name="Andrzejewski T.M."/>
            <person name="Davidsen T.M."/>
            <person name="Wayne K.J."/>
            <person name="Tettelin H."/>
            <person name="Glass J.I."/>
            <person name="Rusch D."/>
            <person name="Podicherti R."/>
            <person name="Tsui H.-C.T."/>
            <person name="Winkler M.E."/>
        </authorList>
    </citation>
    <scope>NUCLEOTIDE SEQUENCE</scope>
</reference>
<gene>
    <name evidence="11" type="ORF">METZ01_LOCUS143922</name>
</gene>
<protein>
    <recommendedName>
        <fullName evidence="12">Mechanosensitive ion channel protein</fullName>
    </recommendedName>
</protein>
<comment type="subcellular location">
    <subcellularLocation>
        <location evidence="1">Cell membrane</location>
        <topology evidence="1">Multi-pass membrane protein</topology>
    </subcellularLocation>
</comment>
<dbReference type="SUPFAM" id="SSF50182">
    <property type="entry name" value="Sm-like ribonucleoproteins"/>
    <property type="match status" value="1"/>
</dbReference>
<dbReference type="Pfam" id="PF21082">
    <property type="entry name" value="MS_channel_3rd"/>
    <property type="match status" value="1"/>
</dbReference>
<dbReference type="InterPro" id="IPR049278">
    <property type="entry name" value="MS_channel_C"/>
</dbReference>
<comment type="similarity">
    <text evidence="2">Belongs to the MscS (TC 1.A.23) family.</text>
</comment>
<dbReference type="InterPro" id="IPR049142">
    <property type="entry name" value="MS_channel_1st"/>
</dbReference>
<dbReference type="InterPro" id="IPR011066">
    <property type="entry name" value="MscS_channel_C_sf"/>
</dbReference>
<dbReference type="EMBL" id="UINC01022114">
    <property type="protein sequence ID" value="SVA91068.1"/>
    <property type="molecule type" value="Genomic_DNA"/>
</dbReference>
<feature type="transmembrane region" description="Helical" evidence="7">
    <location>
        <begin position="69"/>
        <end position="92"/>
    </location>
</feature>
<dbReference type="Gene3D" id="3.30.70.100">
    <property type="match status" value="1"/>
</dbReference>
<name>A0A381ZP33_9ZZZZ</name>
<dbReference type="InterPro" id="IPR010920">
    <property type="entry name" value="LSM_dom_sf"/>
</dbReference>
<dbReference type="GO" id="GO:0005886">
    <property type="term" value="C:plasma membrane"/>
    <property type="evidence" value="ECO:0007669"/>
    <property type="project" value="UniProtKB-SubCell"/>
</dbReference>
<evidence type="ECO:0000259" key="10">
    <source>
        <dbReference type="Pfam" id="PF21088"/>
    </source>
</evidence>
<evidence type="ECO:0000259" key="9">
    <source>
        <dbReference type="Pfam" id="PF21082"/>
    </source>
</evidence>
<evidence type="ECO:0000256" key="4">
    <source>
        <dbReference type="ARBA" id="ARBA00022692"/>
    </source>
</evidence>
<dbReference type="SUPFAM" id="SSF82689">
    <property type="entry name" value="Mechanosensitive channel protein MscS (YggB), C-terminal domain"/>
    <property type="match status" value="1"/>
</dbReference>
<dbReference type="InterPro" id="IPR045275">
    <property type="entry name" value="MscS_archaea/bacteria_type"/>
</dbReference>
<dbReference type="Pfam" id="PF21088">
    <property type="entry name" value="MS_channel_1st"/>
    <property type="match status" value="1"/>
</dbReference>
<dbReference type="InterPro" id="IPR006685">
    <property type="entry name" value="MscS_channel_2nd"/>
</dbReference>
<feature type="transmembrane region" description="Helical" evidence="7">
    <location>
        <begin position="21"/>
        <end position="48"/>
    </location>
</feature>